<dbReference type="Pfam" id="PF22746">
    <property type="entry name" value="SHOCT-like_DUF2089-C"/>
    <property type="match status" value="1"/>
</dbReference>
<dbReference type="EMBL" id="DTGD01000067">
    <property type="protein sequence ID" value="HGB35591.1"/>
    <property type="molecule type" value="Genomic_DNA"/>
</dbReference>
<protein>
    <recommendedName>
        <fullName evidence="1">YvlB/LiaX N-terminal domain-containing protein</fullName>
    </recommendedName>
</protein>
<accession>A0A7V3NUW7</accession>
<dbReference type="AlphaFoldDB" id="A0A7V3NUW7"/>
<feature type="domain" description="YvlB/LiaX N-terminal" evidence="1">
    <location>
        <begin position="3"/>
        <end position="30"/>
    </location>
</feature>
<organism evidence="2">
    <name type="scientific">candidate division WOR-3 bacterium</name>
    <dbReference type="NCBI Taxonomy" id="2052148"/>
    <lineage>
        <taxon>Bacteria</taxon>
        <taxon>Bacteria division WOR-3</taxon>
    </lineage>
</organism>
<evidence type="ECO:0000259" key="1">
    <source>
        <dbReference type="Pfam" id="PF22746"/>
    </source>
</evidence>
<dbReference type="InterPro" id="IPR053959">
    <property type="entry name" value="YvlB/LiaX_N"/>
</dbReference>
<gene>
    <name evidence="2" type="ORF">ENV38_01625</name>
</gene>
<name>A0A7V3NUW7_UNCW3</name>
<sequence length="116" mass="12670">MKEEVYRVLKMVEEGKINAEQAAKLLDAMGEVLTTPKTGRFIRIYVQSSDGNKINIVVPLGLIKILSSFIPKDAKAVLDENEIDLNQLITAVQEGANGTIVDIISEDGDVVKVTVE</sequence>
<evidence type="ECO:0000313" key="2">
    <source>
        <dbReference type="EMBL" id="HGB35591.1"/>
    </source>
</evidence>
<comment type="caution">
    <text evidence="2">The sequence shown here is derived from an EMBL/GenBank/DDBJ whole genome shotgun (WGS) entry which is preliminary data.</text>
</comment>
<proteinExistence type="predicted"/>
<reference evidence="2" key="1">
    <citation type="journal article" date="2020" name="mSystems">
        <title>Genome- and Community-Level Interaction Insights into Carbon Utilization and Element Cycling Functions of Hydrothermarchaeota in Hydrothermal Sediment.</title>
        <authorList>
            <person name="Zhou Z."/>
            <person name="Liu Y."/>
            <person name="Xu W."/>
            <person name="Pan J."/>
            <person name="Luo Z.H."/>
            <person name="Li M."/>
        </authorList>
    </citation>
    <scope>NUCLEOTIDE SEQUENCE [LARGE SCALE GENOMIC DNA]</scope>
    <source>
        <strain evidence="2">SpSt-754</strain>
    </source>
</reference>